<dbReference type="Pfam" id="PF00583">
    <property type="entry name" value="Acetyltransf_1"/>
    <property type="match status" value="1"/>
</dbReference>
<keyword evidence="5" id="KW-1185">Reference proteome</keyword>
<reference evidence="5" key="1">
    <citation type="journal article" date="2019" name="Int. J. Syst. Evol. Microbiol.">
        <title>The Global Catalogue of Microorganisms (GCM) 10K type strain sequencing project: providing services to taxonomists for standard genome sequencing and annotation.</title>
        <authorList>
            <consortium name="The Broad Institute Genomics Platform"/>
            <consortium name="The Broad Institute Genome Sequencing Center for Infectious Disease"/>
            <person name="Wu L."/>
            <person name="Ma J."/>
        </authorList>
    </citation>
    <scope>NUCLEOTIDE SEQUENCE [LARGE SCALE GENOMIC DNA]</scope>
    <source>
        <strain evidence="5">CGMCC 1.8859</strain>
    </source>
</reference>
<comment type="caution">
    <text evidence="4">The sequence shown here is derived from an EMBL/GenBank/DDBJ whole genome shotgun (WGS) entry which is preliminary data.</text>
</comment>
<dbReference type="PANTHER" id="PTHR43877:SF2">
    <property type="entry name" value="AMINOALKYLPHOSPHONATE N-ACETYLTRANSFERASE-RELATED"/>
    <property type="match status" value="1"/>
</dbReference>
<dbReference type="InterPro" id="IPR000182">
    <property type="entry name" value="GNAT_dom"/>
</dbReference>
<gene>
    <name evidence="4" type="ORF">GCM10010970_23270</name>
</gene>
<keyword evidence="2" id="KW-0012">Acyltransferase</keyword>
<dbReference type="InterPro" id="IPR050832">
    <property type="entry name" value="Bact_Acetyltransf"/>
</dbReference>
<organism evidence="4 5">
    <name type="scientific">Silvimonas iriomotensis</name>
    <dbReference type="NCBI Taxonomy" id="449662"/>
    <lineage>
        <taxon>Bacteria</taxon>
        <taxon>Pseudomonadati</taxon>
        <taxon>Pseudomonadota</taxon>
        <taxon>Betaproteobacteria</taxon>
        <taxon>Neisseriales</taxon>
        <taxon>Chitinibacteraceae</taxon>
        <taxon>Silvimonas</taxon>
    </lineage>
</organism>
<evidence type="ECO:0000259" key="3">
    <source>
        <dbReference type="PROSITE" id="PS51186"/>
    </source>
</evidence>
<accession>A0ABQ2PAR5</accession>
<protein>
    <recommendedName>
        <fullName evidence="3">N-acetyltransferase domain-containing protein</fullName>
    </recommendedName>
</protein>
<dbReference type="Gene3D" id="3.40.630.30">
    <property type="match status" value="1"/>
</dbReference>
<dbReference type="PANTHER" id="PTHR43877">
    <property type="entry name" value="AMINOALKYLPHOSPHONATE N-ACETYLTRANSFERASE-RELATED-RELATED"/>
    <property type="match status" value="1"/>
</dbReference>
<dbReference type="RefSeq" id="WP_188704552.1">
    <property type="nucleotide sequence ID" value="NZ_BMLX01000003.1"/>
</dbReference>
<dbReference type="PROSITE" id="PS51186">
    <property type="entry name" value="GNAT"/>
    <property type="match status" value="1"/>
</dbReference>
<dbReference type="SUPFAM" id="SSF55729">
    <property type="entry name" value="Acyl-CoA N-acyltransferases (Nat)"/>
    <property type="match status" value="1"/>
</dbReference>
<sequence length="290" mass="30962">MQSCIRICAGPATSPRLAALQHAWDAQLAPHAGERLEPLLYNAARGHGQQVVFAADGDRLIGCAAWVLLGVVQDGCAYGAPVIVLEPQAAPPLLEAVIAAVKHAGATRLRISARPQESAKQQALHAAGFTPVFDFVTFSLACSATIQAALPQDLTPVPFEALNWRKLYALYGESFRSTPNSPLPAFEVFMEDWRDLNREASQVLQSADGTYVAFCFIQDAVVESVGVDEVARGRGIANALYQHAVATLHAQGAASLSALVASSNTASMRLHQKTGFTESAPRRTVYELAL</sequence>
<dbReference type="Proteomes" id="UP000637267">
    <property type="component" value="Unassembled WGS sequence"/>
</dbReference>
<feature type="domain" description="N-acetyltransferase" evidence="3">
    <location>
        <begin position="157"/>
        <end position="290"/>
    </location>
</feature>
<evidence type="ECO:0000256" key="1">
    <source>
        <dbReference type="ARBA" id="ARBA00022679"/>
    </source>
</evidence>
<dbReference type="InterPro" id="IPR016181">
    <property type="entry name" value="Acyl_CoA_acyltransferase"/>
</dbReference>
<evidence type="ECO:0000313" key="4">
    <source>
        <dbReference type="EMBL" id="GGP22059.1"/>
    </source>
</evidence>
<evidence type="ECO:0000256" key="2">
    <source>
        <dbReference type="ARBA" id="ARBA00023315"/>
    </source>
</evidence>
<dbReference type="CDD" id="cd04301">
    <property type="entry name" value="NAT_SF"/>
    <property type="match status" value="1"/>
</dbReference>
<name>A0ABQ2PAR5_9NEIS</name>
<evidence type="ECO:0000313" key="5">
    <source>
        <dbReference type="Proteomes" id="UP000637267"/>
    </source>
</evidence>
<keyword evidence="1" id="KW-0808">Transferase</keyword>
<proteinExistence type="predicted"/>
<dbReference type="EMBL" id="BMLX01000003">
    <property type="protein sequence ID" value="GGP22059.1"/>
    <property type="molecule type" value="Genomic_DNA"/>
</dbReference>